<accession>A0A9X5BDL0</accession>
<dbReference type="Proteomes" id="UP001154420">
    <property type="component" value="Unassembled WGS sequence"/>
</dbReference>
<evidence type="ECO:0000313" key="2">
    <source>
        <dbReference type="Proteomes" id="UP001154420"/>
    </source>
</evidence>
<protein>
    <submittedName>
        <fullName evidence="1">Uncharacterized protein</fullName>
    </submittedName>
</protein>
<name>A0A9X5BDL0_9FIRM</name>
<gene>
    <name evidence="1" type="ORF">D5281_04235</name>
</gene>
<evidence type="ECO:0000313" key="1">
    <source>
        <dbReference type="EMBL" id="NBJ91818.1"/>
    </source>
</evidence>
<organism evidence="1 2">
    <name type="scientific">Parablautia muri</name>
    <dbReference type="NCBI Taxonomy" id="2320879"/>
    <lineage>
        <taxon>Bacteria</taxon>
        <taxon>Bacillati</taxon>
        <taxon>Bacillota</taxon>
        <taxon>Clostridia</taxon>
        <taxon>Lachnospirales</taxon>
        <taxon>Lachnospiraceae</taxon>
        <taxon>Parablautia</taxon>
    </lineage>
</organism>
<dbReference type="EMBL" id="QZDT01000004">
    <property type="protein sequence ID" value="NBJ91818.1"/>
    <property type="molecule type" value="Genomic_DNA"/>
</dbReference>
<reference evidence="1" key="1">
    <citation type="submission" date="2018-09" db="EMBL/GenBank/DDBJ databases">
        <title>Murine metabolic-syndrome-specific gut microbial biobank.</title>
        <authorList>
            <person name="Liu C."/>
        </authorList>
    </citation>
    <scope>NUCLEOTIDE SEQUENCE</scope>
    <source>
        <strain evidence="1">D42-62</strain>
    </source>
</reference>
<keyword evidence="2" id="KW-1185">Reference proteome</keyword>
<sequence length="63" mass="6866">MNLEDGLTGVLMKAELHDNAMYCNKGADIFVRLSAGNNKGKGWGSNAVTGYSALEMPCRYKRP</sequence>
<proteinExistence type="predicted"/>
<dbReference type="AlphaFoldDB" id="A0A9X5BDL0"/>
<comment type="caution">
    <text evidence="1">The sequence shown here is derived from an EMBL/GenBank/DDBJ whole genome shotgun (WGS) entry which is preliminary data.</text>
</comment>